<comment type="caution">
    <text evidence="3">The sequence shown here is derived from an EMBL/GenBank/DDBJ whole genome shotgun (WGS) entry which is preliminary data.</text>
</comment>
<evidence type="ECO:0000256" key="2">
    <source>
        <dbReference type="SAM" id="SignalP"/>
    </source>
</evidence>
<dbReference type="Proteomes" id="UP001465976">
    <property type="component" value="Unassembled WGS sequence"/>
</dbReference>
<evidence type="ECO:0000313" key="4">
    <source>
        <dbReference type="Proteomes" id="UP001465976"/>
    </source>
</evidence>
<organism evidence="3 4">
    <name type="scientific">Marasmius crinis-equi</name>
    <dbReference type="NCBI Taxonomy" id="585013"/>
    <lineage>
        <taxon>Eukaryota</taxon>
        <taxon>Fungi</taxon>
        <taxon>Dikarya</taxon>
        <taxon>Basidiomycota</taxon>
        <taxon>Agaricomycotina</taxon>
        <taxon>Agaricomycetes</taxon>
        <taxon>Agaricomycetidae</taxon>
        <taxon>Agaricales</taxon>
        <taxon>Marasmiineae</taxon>
        <taxon>Marasmiaceae</taxon>
        <taxon>Marasmius</taxon>
    </lineage>
</organism>
<proteinExistence type="predicted"/>
<feature type="signal peptide" evidence="2">
    <location>
        <begin position="1"/>
        <end position="17"/>
    </location>
</feature>
<reference evidence="3 4" key="1">
    <citation type="submission" date="2024-02" db="EMBL/GenBank/DDBJ databases">
        <title>A draft genome for the cacao thread blight pathogen Marasmius crinis-equi.</title>
        <authorList>
            <person name="Cohen S.P."/>
            <person name="Baruah I.K."/>
            <person name="Amoako-Attah I."/>
            <person name="Bukari Y."/>
            <person name="Meinhardt L.W."/>
            <person name="Bailey B.A."/>
        </authorList>
    </citation>
    <scope>NUCLEOTIDE SEQUENCE [LARGE SCALE GENOMIC DNA]</scope>
    <source>
        <strain evidence="3 4">GH-76</strain>
    </source>
</reference>
<keyword evidence="4" id="KW-1185">Reference proteome</keyword>
<feature type="non-terminal residue" evidence="3">
    <location>
        <position position="89"/>
    </location>
</feature>
<dbReference type="EMBL" id="JBAHYK010003748">
    <property type="protein sequence ID" value="KAL0563242.1"/>
    <property type="molecule type" value="Genomic_DNA"/>
</dbReference>
<accession>A0ABR3EK33</accession>
<gene>
    <name evidence="3" type="ORF">V5O48_018832</name>
</gene>
<protein>
    <recommendedName>
        <fullName evidence="5">Ricin B lectin domain-containing protein</fullName>
    </recommendedName>
</protein>
<evidence type="ECO:0008006" key="5">
    <source>
        <dbReference type="Google" id="ProtNLM"/>
    </source>
</evidence>
<evidence type="ECO:0000256" key="1">
    <source>
        <dbReference type="SAM" id="MobiDB-lite"/>
    </source>
</evidence>
<name>A0ABR3EK33_9AGAR</name>
<keyword evidence="2" id="KW-0732">Signal</keyword>
<feature type="region of interest" description="Disordered" evidence="1">
    <location>
        <begin position="70"/>
        <end position="89"/>
    </location>
</feature>
<sequence length="89" mass="9820">MIRTPLVILSLSVYATASIHQLQSFKSAFAEAGIQGCISTSSSAENATVIIQNCNTEDVLKHSWDFELWTPPPNPKDSPPQQVKIYDDK</sequence>
<evidence type="ECO:0000313" key="3">
    <source>
        <dbReference type="EMBL" id="KAL0563242.1"/>
    </source>
</evidence>
<feature type="chain" id="PRO_5045164085" description="Ricin B lectin domain-containing protein" evidence="2">
    <location>
        <begin position="18"/>
        <end position="89"/>
    </location>
</feature>